<accession>A0A4Y9T8N0</accession>
<sequence>MAQGKPAAKKTWLGSLTGRLTRITAVLVACVALLNGAIDLGKIVAHIPIGDRERLNSELFRINFGKKPIVEQPLEVATSNMKVPLLLQVFPSGDLFVRYGNFEQWLPFTSVKVASVSILPEAYAQSPFPSQAAVAASPNTQGQRPIYIDLDKLRAEALKVSAALPNADSIEKTYVLAEMKDDHPYFFERSIKEYSKKFVAEPGYRFASFDFLVSSSNHYTPGKIEIVDNGRAIVATFKLKSGAALDRYRGWVQGTLRTQQLRSQ</sequence>
<name>A0A4Y9T8N0_9BURK</name>
<dbReference type="Proteomes" id="UP000297258">
    <property type="component" value="Unassembled WGS sequence"/>
</dbReference>
<proteinExistence type="predicted"/>
<organism evidence="1 2">
    <name type="scientific">Massilia horti</name>
    <dbReference type="NCBI Taxonomy" id="2562153"/>
    <lineage>
        <taxon>Bacteria</taxon>
        <taxon>Pseudomonadati</taxon>
        <taxon>Pseudomonadota</taxon>
        <taxon>Betaproteobacteria</taxon>
        <taxon>Burkholderiales</taxon>
        <taxon>Oxalobacteraceae</taxon>
        <taxon>Telluria group</taxon>
        <taxon>Massilia</taxon>
    </lineage>
</organism>
<comment type="caution">
    <text evidence="1">The sequence shown here is derived from an EMBL/GenBank/DDBJ whole genome shotgun (WGS) entry which is preliminary data.</text>
</comment>
<dbReference type="RefSeq" id="WP_135188043.1">
    <property type="nucleotide sequence ID" value="NZ_SPUM01000009.1"/>
</dbReference>
<evidence type="ECO:0000313" key="1">
    <source>
        <dbReference type="EMBL" id="TFW35558.1"/>
    </source>
</evidence>
<evidence type="ECO:0000313" key="2">
    <source>
        <dbReference type="Proteomes" id="UP000297258"/>
    </source>
</evidence>
<dbReference type="EMBL" id="SPUM01000009">
    <property type="protein sequence ID" value="TFW35558.1"/>
    <property type="molecule type" value="Genomic_DNA"/>
</dbReference>
<dbReference type="AlphaFoldDB" id="A0A4Y9T8N0"/>
<dbReference type="OrthoDB" id="8244354at2"/>
<gene>
    <name evidence="1" type="ORF">E4O92_01835</name>
</gene>
<keyword evidence="2" id="KW-1185">Reference proteome</keyword>
<reference evidence="1 2" key="1">
    <citation type="submission" date="2019-03" db="EMBL/GenBank/DDBJ databases">
        <title>Draft genome of Massilia hortus sp. nov., a novel bacterial species of the Oxalobacteraceae family.</title>
        <authorList>
            <person name="Peta V."/>
            <person name="Raths R."/>
            <person name="Bucking H."/>
        </authorList>
    </citation>
    <scope>NUCLEOTIDE SEQUENCE [LARGE SCALE GENOMIC DNA]</scope>
    <source>
        <strain evidence="1 2">ONC3</strain>
    </source>
</reference>
<protein>
    <submittedName>
        <fullName evidence="1">Uncharacterized protein</fullName>
    </submittedName>
</protein>